<dbReference type="InterPro" id="IPR001752">
    <property type="entry name" value="Kinesin_motor_dom"/>
</dbReference>
<evidence type="ECO:0000256" key="9">
    <source>
        <dbReference type="RuleBase" id="RU000394"/>
    </source>
</evidence>
<gene>
    <name evidence="12" type="ORF">EB796_013711</name>
</gene>
<dbReference type="PANTHER" id="PTHR47968:SF13">
    <property type="entry name" value="KINESIN-LIKE PROTEIN KIF19 ISOFORM X1"/>
    <property type="match status" value="1"/>
</dbReference>
<dbReference type="SMART" id="SM00129">
    <property type="entry name" value="KISc"/>
    <property type="match status" value="1"/>
</dbReference>
<dbReference type="InterPro" id="IPR027640">
    <property type="entry name" value="Kinesin-like_fam"/>
</dbReference>
<keyword evidence="2 9" id="KW-0493">Microtubule</keyword>
<dbReference type="GO" id="GO:0005524">
    <property type="term" value="F:ATP binding"/>
    <property type="evidence" value="ECO:0007669"/>
    <property type="project" value="UniProtKB-UniRule"/>
</dbReference>
<dbReference type="AlphaFoldDB" id="A0A7J7JNP8"/>
<comment type="similarity">
    <text evidence="8 9">Belongs to the TRAFAC class myosin-kinesin ATPase superfamily. Kinesin family.</text>
</comment>
<evidence type="ECO:0000256" key="6">
    <source>
        <dbReference type="ARBA" id="ARBA00023175"/>
    </source>
</evidence>
<dbReference type="InterPro" id="IPR036961">
    <property type="entry name" value="Kinesin_motor_dom_sf"/>
</dbReference>
<feature type="coiled-coil region" evidence="10">
    <location>
        <begin position="544"/>
        <end position="590"/>
    </location>
</feature>
<dbReference type="OrthoDB" id="3176171at2759"/>
<dbReference type="SUPFAM" id="SSF52540">
    <property type="entry name" value="P-loop containing nucleoside triphosphate hydrolases"/>
    <property type="match status" value="1"/>
</dbReference>
<evidence type="ECO:0000313" key="12">
    <source>
        <dbReference type="EMBL" id="KAF6027960.1"/>
    </source>
</evidence>
<evidence type="ECO:0000256" key="2">
    <source>
        <dbReference type="ARBA" id="ARBA00022701"/>
    </source>
</evidence>
<dbReference type="Gene3D" id="3.40.850.10">
    <property type="entry name" value="Kinesin motor domain"/>
    <property type="match status" value="1"/>
</dbReference>
<dbReference type="InterPro" id="IPR019821">
    <property type="entry name" value="Kinesin_motor_CS"/>
</dbReference>
<dbReference type="GO" id="GO:0007018">
    <property type="term" value="P:microtubule-based movement"/>
    <property type="evidence" value="ECO:0007669"/>
    <property type="project" value="InterPro"/>
</dbReference>
<evidence type="ECO:0000256" key="1">
    <source>
        <dbReference type="ARBA" id="ARBA00004245"/>
    </source>
</evidence>
<sequence>MIVKQFSEIWLSVQALVSQFEDVAVVEKVLGHSLKILSTAMKPQGGEHPLTVAVRVRPMTEHEILSGCTQVAHTVDNQMVVLLDPTEDPDDILRVNRSRERRYMFDHAFNDIADQEEVYQVTTRFLIDQVINGYNGTVFAYGATGAGKTYTMLGTQDNPGIYSRALNDLFLLVAKYEEENIYNVSMSYLEIYNEMMREDAKGGVQVASLSEVSTASTEEIMELLQQGNMERTQEPTKANQTSSRSHAVLQVTVKQRTRARGINSQVKIGRLFLVDLAGSERAANTQNRGKRMVEGAHINRSLLALGNCITALSESSDKGARTYVNFRDSKLTRLLKDALGGNCKTVMIAHLGPASFHFEESRNTLMYADRAKRIKNKVRRNVEDVSYHIAQYTQIISELRSEIERLRAKVSMTVTRQPTSGIQAVQNEVLRSANDQEFFKQKEQLMLTFQEQMALRRKLMDLNNSSTEIESEISRQALLINDWESEQLKAKEMKEMVGSGDRELDKQLDLEGYSYDEIEPTNVKDAKAELQVLLSDKKKTDKLKMSVTKELEIARHKAKSVEENLPKYVSTELQKEILDLLLKIHEMEIQNIENTSQLYIKDSLISQKDIIIARYMDYKLIADHIISQQRALLQEQRDLVIPAELRDSYSLYQNQLQQIEEVHNDYRNILPPIKVCSIDINQ</sequence>
<dbReference type="GO" id="GO:0008017">
    <property type="term" value="F:microtubule binding"/>
    <property type="evidence" value="ECO:0007669"/>
    <property type="project" value="InterPro"/>
</dbReference>
<evidence type="ECO:0000256" key="7">
    <source>
        <dbReference type="ARBA" id="ARBA00023212"/>
    </source>
</evidence>
<keyword evidence="7" id="KW-0963">Cytoplasm</keyword>
<feature type="domain" description="Kinesin motor" evidence="11">
    <location>
        <begin position="49"/>
        <end position="374"/>
    </location>
</feature>
<reference evidence="12" key="1">
    <citation type="submission" date="2020-06" db="EMBL/GenBank/DDBJ databases">
        <title>Draft genome of Bugula neritina, a colonial animal packing powerful symbionts and potential medicines.</title>
        <authorList>
            <person name="Rayko M."/>
        </authorList>
    </citation>
    <scope>NUCLEOTIDE SEQUENCE [LARGE SCALE GENOMIC DNA]</scope>
    <source>
        <strain evidence="12">Kwan_BN1</strain>
    </source>
</reference>
<dbReference type="FunFam" id="3.40.850.10:FF:000056">
    <property type="entry name" value="Kinesin-like protein"/>
    <property type="match status" value="1"/>
</dbReference>
<feature type="binding site" evidence="8">
    <location>
        <begin position="142"/>
        <end position="149"/>
    </location>
    <ligand>
        <name>ATP</name>
        <dbReference type="ChEBI" id="CHEBI:30616"/>
    </ligand>
</feature>
<comment type="subcellular location">
    <subcellularLocation>
        <location evidence="1">Cytoplasm</location>
        <location evidence="1">Cytoskeleton</location>
    </subcellularLocation>
</comment>
<name>A0A7J7JNP8_BUGNE</name>
<evidence type="ECO:0000256" key="10">
    <source>
        <dbReference type="SAM" id="Coils"/>
    </source>
</evidence>
<keyword evidence="7" id="KW-0206">Cytoskeleton</keyword>
<keyword evidence="5 10" id="KW-0175">Coiled coil</keyword>
<dbReference type="PRINTS" id="PR00380">
    <property type="entry name" value="KINESINHEAVY"/>
</dbReference>
<dbReference type="Pfam" id="PF00225">
    <property type="entry name" value="Kinesin"/>
    <property type="match status" value="1"/>
</dbReference>
<protein>
    <recommendedName>
        <fullName evidence="9">Kinesin-like protein</fullName>
    </recommendedName>
</protein>
<evidence type="ECO:0000313" key="13">
    <source>
        <dbReference type="Proteomes" id="UP000593567"/>
    </source>
</evidence>
<accession>A0A7J7JNP8</accession>
<keyword evidence="4 8" id="KW-0067">ATP-binding</keyword>
<dbReference type="GO" id="GO:0003777">
    <property type="term" value="F:microtubule motor activity"/>
    <property type="evidence" value="ECO:0007669"/>
    <property type="project" value="InterPro"/>
</dbReference>
<dbReference type="PANTHER" id="PTHR47968">
    <property type="entry name" value="CENTROMERE PROTEIN E"/>
    <property type="match status" value="1"/>
</dbReference>
<feature type="coiled-coil region" evidence="10">
    <location>
        <begin position="389"/>
        <end position="416"/>
    </location>
</feature>
<comment type="caution">
    <text evidence="12">The sequence shown here is derived from an EMBL/GenBank/DDBJ whole genome shotgun (WGS) entry which is preliminary data.</text>
</comment>
<dbReference type="PROSITE" id="PS00411">
    <property type="entry name" value="KINESIN_MOTOR_1"/>
    <property type="match status" value="1"/>
</dbReference>
<dbReference type="PROSITE" id="PS50067">
    <property type="entry name" value="KINESIN_MOTOR_2"/>
    <property type="match status" value="1"/>
</dbReference>
<evidence type="ECO:0000256" key="8">
    <source>
        <dbReference type="PROSITE-ProRule" id="PRU00283"/>
    </source>
</evidence>
<evidence type="ECO:0000256" key="5">
    <source>
        <dbReference type="ARBA" id="ARBA00023054"/>
    </source>
</evidence>
<proteinExistence type="inferred from homology"/>
<keyword evidence="6 8" id="KW-0505">Motor protein</keyword>
<evidence type="ECO:0000259" key="11">
    <source>
        <dbReference type="PROSITE" id="PS50067"/>
    </source>
</evidence>
<organism evidence="12 13">
    <name type="scientific">Bugula neritina</name>
    <name type="common">Brown bryozoan</name>
    <name type="synonym">Sertularia neritina</name>
    <dbReference type="NCBI Taxonomy" id="10212"/>
    <lineage>
        <taxon>Eukaryota</taxon>
        <taxon>Metazoa</taxon>
        <taxon>Spiralia</taxon>
        <taxon>Lophotrochozoa</taxon>
        <taxon>Bryozoa</taxon>
        <taxon>Gymnolaemata</taxon>
        <taxon>Cheilostomatida</taxon>
        <taxon>Flustrina</taxon>
        <taxon>Buguloidea</taxon>
        <taxon>Bugulidae</taxon>
        <taxon>Bugula</taxon>
    </lineage>
</organism>
<evidence type="ECO:0000256" key="3">
    <source>
        <dbReference type="ARBA" id="ARBA00022741"/>
    </source>
</evidence>
<dbReference type="EMBL" id="VXIV02002003">
    <property type="protein sequence ID" value="KAF6027960.1"/>
    <property type="molecule type" value="Genomic_DNA"/>
</dbReference>
<evidence type="ECO:0000256" key="4">
    <source>
        <dbReference type="ARBA" id="ARBA00022840"/>
    </source>
</evidence>
<dbReference type="Proteomes" id="UP000593567">
    <property type="component" value="Unassembled WGS sequence"/>
</dbReference>
<dbReference type="GO" id="GO:0005874">
    <property type="term" value="C:microtubule"/>
    <property type="evidence" value="ECO:0007669"/>
    <property type="project" value="UniProtKB-KW"/>
</dbReference>
<keyword evidence="13" id="KW-1185">Reference proteome</keyword>
<dbReference type="InterPro" id="IPR027417">
    <property type="entry name" value="P-loop_NTPase"/>
</dbReference>
<keyword evidence="3 8" id="KW-0547">Nucleotide-binding</keyword>